<name>A0ACD5XQ64_AVESA</name>
<evidence type="ECO:0000313" key="1">
    <source>
        <dbReference type="EnsemblPlants" id="AVESA.00010b.r2.5AG0836670.1.CDS.1"/>
    </source>
</evidence>
<proteinExistence type="predicted"/>
<protein>
    <submittedName>
        <fullName evidence="1">Uncharacterized protein</fullName>
    </submittedName>
</protein>
<sequence>MATKTTSCFITSPKEALLIHMRHPKLFTLVLLLLAVTAFVVPLAHVMSVQPLADDMARGSHLIQIRSTGPFSAEYARLLNEIKHDVMKLAVVKIVLQVPAFSFVRQTIAFLMASTIYFADRYSLAWIICKTVKVNSLKDPSIAITLVAILVALLSAVVRLRSWVLSALGLTFLLAFSVFTTGASIQKIH</sequence>
<accession>A0ACD5XQ64</accession>
<dbReference type="EnsemblPlants" id="AVESA.00010b.r2.5AG0836670.1">
    <property type="protein sequence ID" value="AVESA.00010b.r2.5AG0836670.1.CDS.1"/>
    <property type="gene ID" value="AVESA.00010b.r2.5AG0836670"/>
</dbReference>
<dbReference type="Proteomes" id="UP001732700">
    <property type="component" value="Chromosome 5A"/>
</dbReference>
<keyword evidence="2" id="KW-1185">Reference proteome</keyword>
<organism evidence="1 2">
    <name type="scientific">Avena sativa</name>
    <name type="common">Oat</name>
    <dbReference type="NCBI Taxonomy" id="4498"/>
    <lineage>
        <taxon>Eukaryota</taxon>
        <taxon>Viridiplantae</taxon>
        <taxon>Streptophyta</taxon>
        <taxon>Embryophyta</taxon>
        <taxon>Tracheophyta</taxon>
        <taxon>Spermatophyta</taxon>
        <taxon>Magnoliopsida</taxon>
        <taxon>Liliopsida</taxon>
        <taxon>Poales</taxon>
        <taxon>Poaceae</taxon>
        <taxon>BOP clade</taxon>
        <taxon>Pooideae</taxon>
        <taxon>Poodae</taxon>
        <taxon>Poeae</taxon>
        <taxon>Poeae Chloroplast Group 1 (Aveneae type)</taxon>
        <taxon>Aveninae</taxon>
        <taxon>Avena</taxon>
    </lineage>
</organism>
<evidence type="ECO:0000313" key="2">
    <source>
        <dbReference type="Proteomes" id="UP001732700"/>
    </source>
</evidence>
<reference evidence="1" key="1">
    <citation type="submission" date="2021-05" db="EMBL/GenBank/DDBJ databases">
        <authorList>
            <person name="Scholz U."/>
            <person name="Mascher M."/>
            <person name="Fiebig A."/>
        </authorList>
    </citation>
    <scope>NUCLEOTIDE SEQUENCE [LARGE SCALE GENOMIC DNA]</scope>
</reference>
<reference evidence="1" key="2">
    <citation type="submission" date="2025-09" db="UniProtKB">
        <authorList>
            <consortium name="EnsemblPlants"/>
        </authorList>
    </citation>
    <scope>IDENTIFICATION</scope>
</reference>